<comment type="caution">
    <text evidence="3">The sequence shown here is derived from an EMBL/GenBank/DDBJ whole genome shotgun (WGS) entry which is preliminary data.</text>
</comment>
<feature type="transmembrane region" description="Helical" evidence="2">
    <location>
        <begin position="236"/>
        <end position="254"/>
    </location>
</feature>
<sequence>MRDPVVDAASEVIGGPRGRYASPPRQSWVTVAAVLSALAALPAAFGILLRVPCLRTGFVGDGQFWNACYSDLPNTYRDSPVKDGLAAFLQGGPEAATTGQPPLTGLALTAVASLVPHDGANGISSQAAWFFALWAAVSTVLLLAIVWFVASTSRMPFSAAHVAVAPVVALVAFVSADLLGVALATAGMWAWGRRRPALAGILLGLAVSARSYPVLIIVAIGLLALRAGRLRDFGRLAVRALATFGVVLVGLWVLNPDAALSAYQGWAESGAGYGSPWLLPQLAGHPLPNGAITAIAALGWVLALVAGAVLALSSRRRPTLAEVSLVMVAIVLVTGKSFTVQSSLWLVPLVAWCAVQWRDHLVWASAEAVNFVAVWLSIAGNTTPDRGLPAPWYAALSMLRVVAVLWLAVAVWLRARDRAALPAPAETTEAAVDAEAHDGAAPRHSHDGTAEADDLAGPLTGAGDRVLVRFS</sequence>
<feature type="transmembrane region" description="Helical" evidence="2">
    <location>
        <begin position="291"/>
        <end position="312"/>
    </location>
</feature>
<evidence type="ECO:0000256" key="1">
    <source>
        <dbReference type="SAM" id="MobiDB-lite"/>
    </source>
</evidence>
<dbReference type="AlphaFoldDB" id="A0A495Y2N4"/>
<feature type="transmembrane region" description="Helical" evidence="2">
    <location>
        <begin position="162"/>
        <end position="191"/>
    </location>
</feature>
<evidence type="ECO:0000256" key="2">
    <source>
        <dbReference type="SAM" id="Phobius"/>
    </source>
</evidence>
<feature type="compositionally biased region" description="Basic and acidic residues" evidence="1">
    <location>
        <begin position="434"/>
        <end position="449"/>
    </location>
</feature>
<keyword evidence="2" id="KW-0472">Membrane</keyword>
<organism evidence="3 4">
    <name type="scientific">Terracoccus luteus</name>
    <dbReference type="NCBI Taxonomy" id="53356"/>
    <lineage>
        <taxon>Bacteria</taxon>
        <taxon>Bacillati</taxon>
        <taxon>Actinomycetota</taxon>
        <taxon>Actinomycetes</taxon>
        <taxon>Micrococcales</taxon>
        <taxon>Intrasporangiaceae</taxon>
        <taxon>Terracoccus</taxon>
    </lineage>
</organism>
<evidence type="ECO:0000313" key="4">
    <source>
        <dbReference type="Proteomes" id="UP000278440"/>
    </source>
</evidence>
<protein>
    <submittedName>
        <fullName evidence="3">Uncharacterized protein DUF2029</fullName>
    </submittedName>
</protein>
<name>A0A495Y2N4_9MICO</name>
<gene>
    <name evidence="3" type="ORF">DFJ68_3037</name>
</gene>
<feature type="transmembrane region" description="Helical" evidence="2">
    <location>
        <begin position="127"/>
        <end position="150"/>
    </location>
</feature>
<accession>A0A495Y2N4</accession>
<feature type="transmembrane region" description="Helical" evidence="2">
    <location>
        <begin position="392"/>
        <end position="413"/>
    </location>
</feature>
<feature type="transmembrane region" description="Helical" evidence="2">
    <location>
        <begin position="319"/>
        <end position="338"/>
    </location>
</feature>
<dbReference type="EMBL" id="RBXT01000001">
    <property type="protein sequence ID" value="RKT79564.1"/>
    <property type="molecule type" value="Genomic_DNA"/>
</dbReference>
<keyword evidence="2" id="KW-1133">Transmembrane helix</keyword>
<proteinExistence type="predicted"/>
<keyword evidence="4" id="KW-1185">Reference proteome</keyword>
<dbReference type="Proteomes" id="UP000278440">
    <property type="component" value="Unassembled WGS sequence"/>
</dbReference>
<reference evidence="3 4" key="1">
    <citation type="submission" date="2018-10" db="EMBL/GenBank/DDBJ databases">
        <title>Sequencing the genomes of 1000 actinobacteria strains.</title>
        <authorList>
            <person name="Klenk H.-P."/>
        </authorList>
    </citation>
    <scope>NUCLEOTIDE SEQUENCE [LARGE SCALE GENOMIC DNA]</scope>
    <source>
        <strain evidence="3 4">DSM 44267</strain>
    </source>
</reference>
<dbReference type="RefSeq" id="WP_121034448.1">
    <property type="nucleotide sequence ID" value="NZ_RBXT01000001.1"/>
</dbReference>
<dbReference type="OrthoDB" id="3348156at2"/>
<feature type="transmembrane region" description="Helical" evidence="2">
    <location>
        <begin position="27"/>
        <end position="49"/>
    </location>
</feature>
<feature type="transmembrane region" description="Helical" evidence="2">
    <location>
        <begin position="197"/>
        <end position="224"/>
    </location>
</feature>
<evidence type="ECO:0000313" key="3">
    <source>
        <dbReference type="EMBL" id="RKT79564.1"/>
    </source>
</evidence>
<keyword evidence="2" id="KW-0812">Transmembrane</keyword>
<feature type="region of interest" description="Disordered" evidence="1">
    <location>
        <begin position="434"/>
        <end position="458"/>
    </location>
</feature>